<keyword evidence="3" id="KW-1185">Reference proteome</keyword>
<dbReference type="GeneID" id="98179036"/>
<evidence type="ECO:0000256" key="1">
    <source>
        <dbReference type="SAM" id="SignalP"/>
    </source>
</evidence>
<name>A0ABQ0GJZ3_9PEZI</name>
<organism evidence="2 3">
    <name type="scientific">Madurella fahalii</name>
    <dbReference type="NCBI Taxonomy" id="1157608"/>
    <lineage>
        <taxon>Eukaryota</taxon>
        <taxon>Fungi</taxon>
        <taxon>Dikarya</taxon>
        <taxon>Ascomycota</taxon>
        <taxon>Pezizomycotina</taxon>
        <taxon>Sordariomycetes</taxon>
        <taxon>Sordariomycetidae</taxon>
        <taxon>Sordariales</taxon>
        <taxon>Sordariales incertae sedis</taxon>
        <taxon>Madurella</taxon>
    </lineage>
</organism>
<accession>A0ABQ0GJZ3</accession>
<feature type="signal peptide" evidence="1">
    <location>
        <begin position="1"/>
        <end position="20"/>
    </location>
</feature>
<keyword evidence="1" id="KW-0732">Signal</keyword>
<comment type="caution">
    <text evidence="2">The sequence shown here is derived from an EMBL/GenBank/DDBJ whole genome shotgun (WGS) entry which is preliminary data.</text>
</comment>
<evidence type="ECO:0000313" key="3">
    <source>
        <dbReference type="Proteomes" id="UP001628179"/>
    </source>
</evidence>
<dbReference type="EMBL" id="BAAFSV010000004">
    <property type="protein sequence ID" value="GAB1318083.1"/>
    <property type="molecule type" value="Genomic_DNA"/>
</dbReference>
<evidence type="ECO:0000313" key="2">
    <source>
        <dbReference type="EMBL" id="GAB1318083.1"/>
    </source>
</evidence>
<reference evidence="2 3" key="1">
    <citation type="submission" date="2024-09" db="EMBL/GenBank/DDBJ databases">
        <title>Itraconazole resistance in Madurella fahalii resulting from another homologue of gene encoding cytochrome P450 14-alpha sterol demethylase (CYP51).</title>
        <authorList>
            <person name="Yoshioka I."/>
            <person name="Fahal A.H."/>
            <person name="Kaneko S."/>
            <person name="Yaguchi T."/>
        </authorList>
    </citation>
    <scope>NUCLEOTIDE SEQUENCE [LARGE SCALE GENOMIC DNA]</scope>
    <source>
        <strain evidence="2 3">IFM 68171</strain>
    </source>
</reference>
<dbReference type="Proteomes" id="UP001628179">
    <property type="component" value="Unassembled WGS sequence"/>
</dbReference>
<gene>
    <name evidence="2" type="ORF">MFIFM68171_08293</name>
</gene>
<proteinExistence type="predicted"/>
<protein>
    <submittedName>
        <fullName evidence="2">Uncharacterized protein</fullName>
    </submittedName>
</protein>
<feature type="chain" id="PRO_5045632943" evidence="1">
    <location>
        <begin position="21"/>
        <end position="147"/>
    </location>
</feature>
<sequence>MKLLSLLVVSLMPLVAPVLAAPAPAPEAAEVTIPPFPPVANETALAKRTPGNVHICTGPNWTPPCDTFSLGITGTCWSIPSPYAYNAGSVGPDQGAICRLFDDSSPTCTGSGLAQLQYPGNSNLYFPTLFPGYKARYWKCNECTNCW</sequence>
<dbReference type="RefSeq" id="XP_070919814.1">
    <property type="nucleotide sequence ID" value="XM_071063713.1"/>
</dbReference>